<protein>
    <recommendedName>
        <fullName evidence="1">Integrase catalytic domain-containing protein</fullName>
    </recommendedName>
</protein>
<dbReference type="KEGG" id="mcou:NCTC10179_00328"/>
<keyword evidence="3" id="KW-1185">Reference proteome</keyword>
<dbReference type="Pfam" id="PF13333">
    <property type="entry name" value="rve_2"/>
    <property type="match status" value="1"/>
</dbReference>
<dbReference type="GO" id="GO:0015074">
    <property type="term" value="P:DNA integration"/>
    <property type="evidence" value="ECO:0007669"/>
    <property type="project" value="InterPro"/>
</dbReference>
<dbReference type="EMBL" id="LR215039">
    <property type="protein sequence ID" value="VEU76158.1"/>
    <property type="molecule type" value="Genomic_DNA"/>
</dbReference>
<dbReference type="SUPFAM" id="SSF53098">
    <property type="entry name" value="Ribonuclease H-like"/>
    <property type="match status" value="1"/>
</dbReference>
<accession>A0A449B6M0</accession>
<evidence type="ECO:0000313" key="3">
    <source>
        <dbReference type="Proteomes" id="UP000289497"/>
    </source>
</evidence>
<dbReference type="AlphaFoldDB" id="A0A449B6M0"/>
<dbReference type="InterPro" id="IPR012337">
    <property type="entry name" value="RNaseH-like_sf"/>
</dbReference>
<organism evidence="2 3">
    <name type="scientific">Mycoplasmopsis columboralis</name>
    <dbReference type="NCBI Taxonomy" id="171282"/>
    <lineage>
        <taxon>Bacteria</taxon>
        <taxon>Bacillati</taxon>
        <taxon>Mycoplasmatota</taxon>
        <taxon>Mycoplasmoidales</taxon>
        <taxon>Metamycoplasmataceae</taxon>
        <taxon>Mycoplasmopsis</taxon>
    </lineage>
</organism>
<evidence type="ECO:0000313" key="2">
    <source>
        <dbReference type="EMBL" id="VEU76158.1"/>
    </source>
</evidence>
<name>A0A449B6M0_9BACT</name>
<feature type="domain" description="Integrase catalytic" evidence="1">
    <location>
        <begin position="16"/>
        <end position="55"/>
    </location>
</feature>
<dbReference type="InterPro" id="IPR001584">
    <property type="entry name" value="Integrase_cat-core"/>
</dbReference>
<sequence length="81" mass="9874">MGRIVSSLDNKEAKYFFSVIKSECLNDPKVKYMKFKELNELIRNYINWYNNERFKSKINWKAPQQCWDAHVFKLSNFYILV</sequence>
<proteinExistence type="predicted"/>
<evidence type="ECO:0000259" key="1">
    <source>
        <dbReference type="Pfam" id="PF13333"/>
    </source>
</evidence>
<reference evidence="2 3" key="1">
    <citation type="submission" date="2019-01" db="EMBL/GenBank/DDBJ databases">
        <authorList>
            <consortium name="Pathogen Informatics"/>
        </authorList>
    </citation>
    <scope>NUCLEOTIDE SEQUENCE [LARGE SCALE GENOMIC DNA]</scope>
    <source>
        <strain evidence="2 3">NCTC10179</strain>
    </source>
</reference>
<gene>
    <name evidence="2" type="ORF">NCTC10179_00328</name>
</gene>
<dbReference type="Proteomes" id="UP000289497">
    <property type="component" value="Chromosome"/>
</dbReference>